<protein>
    <recommendedName>
        <fullName evidence="5">Methyltransferase type 11 domain-containing protein</fullName>
    </recommendedName>
</protein>
<evidence type="ECO:0000313" key="3">
    <source>
        <dbReference type="EMBL" id="KAK1382671.1"/>
    </source>
</evidence>
<reference evidence="3" key="1">
    <citation type="submission" date="2023-02" db="EMBL/GenBank/DDBJ databases">
        <title>Genome of toxic invasive species Heracleum sosnowskyi carries increased number of genes despite the absence of recent whole-genome duplications.</title>
        <authorList>
            <person name="Schelkunov M."/>
            <person name="Shtratnikova V."/>
            <person name="Makarenko M."/>
            <person name="Klepikova A."/>
            <person name="Omelchenko D."/>
            <person name="Novikova G."/>
            <person name="Obukhova E."/>
            <person name="Bogdanov V."/>
            <person name="Penin A."/>
            <person name="Logacheva M."/>
        </authorList>
    </citation>
    <scope>NUCLEOTIDE SEQUENCE</scope>
    <source>
        <strain evidence="3">Hsosn_3</strain>
        <tissue evidence="3">Leaf</tissue>
    </source>
</reference>
<organism evidence="3 4">
    <name type="scientific">Heracleum sosnowskyi</name>
    <dbReference type="NCBI Taxonomy" id="360622"/>
    <lineage>
        <taxon>Eukaryota</taxon>
        <taxon>Viridiplantae</taxon>
        <taxon>Streptophyta</taxon>
        <taxon>Embryophyta</taxon>
        <taxon>Tracheophyta</taxon>
        <taxon>Spermatophyta</taxon>
        <taxon>Magnoliopsida</taxon>
        <taxon>eudicotyledons</taxon>
        <taxon>Gunneridae</taxon>
        <taxon>Pentapetalae</taxon>
        <taxon>asterids</taxon>
        <taxon>campanulids</taxon>
        <taxon>Apiales</taxon>
        <taxon>Apiaceae</taxon>
        <taxon>Apioideae</taxon>
        <taxon>apioid superclade</taxon>
        <taxon>Tordylieae</taxon>
        <taxon>Tordyliinae</taxon>
        <taxon>Heracleum</taxon>
    </lineage>
</organism>
<name>A0AAD8IBV5_9APIA</name>
<proteinExistence type="predicted"/>
<dbReference type="Proteomes" id="UP001237642">
    <property type="component" value="Unassembled WGS sequence"/>
</dbReference>
<sequence length="185" mass="21280">MQKELDGILKDYVGRETPLYFAECITEHYKRPNGAGARNALYQGSLPVDPFSVDIVICICRSFDFLDKKLLDEFSRVLKPGGQILFQTSQPTFDQVLQVFHSPCLSLVEWSPKEFGCSDKEEEFHWLIKYSPLHNVSRPWECSNHQASQYPPTMLLTADHDDRVVPLHTLKEKRMSVSLEALHII</sequence>
<dbReference type="GO" id="GO:0006508">
    <property type="term" value="P:proteolysis"/>
    <property type="evidence" value="ECO:0007669"/>
    <property type="project" value="InterPro"/>
</dbReference>
<evidence type="ECO:0000313" key="4">
    <source>
        <dbReference type="Proteomes" id="UP001237642"/>
    </source>
</evidence>
<comment type="caution">
    <text evidence="3">The sequence shown here is derived from an EMBL/GenBank/DDBJ whole genome shotgun (WGS) entry which is preliminary data.</text>
</comment>
<dbReference type="PANTHER" id="PTHR42881:SF2">
    <property type="entry name" value="PROLYL ENDOPEPTIDASE"/>
    <property type="match status" value="1"/>
</dbReference>
<dbReference type="EMBL" id="JAUIZM010000005">
    <property type="protein sequence ID" value="KAK1382671.1"/>
    <property type="molecule type" value="Genomic_DNA"/>
</dbReference>
<dbReference type="InterPro" id="IPR001375">
    <property type="entry name" value="Peptidase_S9_cat"/>
</dbReference>
<evidence type="ECO:0000259" key="2">
    <source>
        <dbReference type="Pfam" id="PF08241"/>
    </source>
</evidence>
<evidence type="ECO:0008006" key="5">
    <source>
        <dbReference type="Google" id="ProtNLM"/>
    </source>
</evidence>
<dbReference type="InterPro" id="IPR029058">
    <property type="entry name" value="AB_hydrolase_fold"/>
</dbReference>
<dbReference type="GO" id="GO:0005829">
    <property type="term" value="C:cytosol"/>
    <property type="evidence" value="ECO:0007669"/>
    <property type="project" value="TreeGrafter"/>
</dbReference>
<dbReference type="Pfam" id="PF00326">
    <property type="entry name" value="Peptidase_S9"/>
    <property type="match status" value="1"/>
</dbReference>
<accession>A0AAD8IBV5</accession>
<keyword evidence="4" id="KW-1185">Reference proteome</keyword>
<dbReference type="PANTHER" id="PTHR42881">
    <property type="entry name" value="PROLYL ENDOPEPTIDASE"/>
    <property type="match status" value="1"/>
</dbReference>
<gene>
    <name evidence="3" type="ORF">POM88_020406</name>
</gene>
<dbReference type="GO" id="GO:0070012">
    <property type="term" value="F:oligopeptidase activity"/>
    <property type="evidence" value="ECO:0007669"/>
    <property type="project" value="TreeGrafter"/>
</dbReference>
<dbReference type="InterPro" id="IPR051167">
    <property type="entry name" value="Prolyl_oligopep/macrocyclase"/>
</dbReference>
<feature type="domain" description="Methyltransferase type 11" evidence="2">
    <location>
        <begin position="45"/>
        <end position="86"/>
    </location>
</feature>
<dbReference type="GO" id="GO:0009820">
    <property type="term" value="P:alkaloid metabolic process"/>
    <property type="evidence" value="ECO:0007669"/>
    <property type="project" value="UniProtKB-KW"/>
</dbReference>
<dbReference type="GO" id="GO:0008757">
    <property type="term" value="F:S-adenosylmethionine-dependent methyltransferase activity"/>
    <property type="evidence" value="ECO:0007669"/>
    <property type="project" value="InterPro"/>
</dbReference>
<dbReference type="InterPro" id="IPR013216">
    <property type="entry name" value="Methyltransf_11"/>
</dbReference>
<dbReference type="AlphaFoldDB" id="A0AAD8IBV5"/>
<dbReference type="Pfam" id="PF08241">
    <property type="entry name" value="Methyltransf_11"/>
    <property type="match status" value="1"/>
</dbReference>
<dbReference type="Gene3D" id="3.40.50.1820">
    <property type="entry name" value="alpha/beta hydrolase"/>
    <property type="match status" value="1"/>
</dbReference>
<dbReference type="Gene3D" id="3.40.50.150">
    <property type="entry name" value="Vaccinia Virus protein VP39"/>
    <property type="match status" value="1"/>
</dbReference>
<reference evidence="3" key="2">
    <citation type="submission" date="2023-05" db="EMBL/GenBank/DDBJ databases">
        <authorList>
            <person name="Schelkunov M.I."/>
        </authorList>
    </citation>
    <scope>NUCLEOTIDE SEQUENCE</scope>
    <source>
        <strain evidence="3">Hsosn_3</strain>
        <tissue evidence="3">Leaf</tissue>
    </source>
</reference>
<evidence type="ECO:0000259" key="1">
    <source>
        <dbReference type="Pfam" id="PF00326"/>
    </source>
</evidence>
<dbReference type="SUPFAM" id="SSF53335">
    <property type="entry name" value="S-adenosyl-L-methionine-dependent methyltransferases"/>
    <property type="match status" value="1"/>
</dbReference>
<dbReference type="InterPro" id="IPR029063">
    <property type="entry name" value="SAM-dependent_MTases_sf"/>
</dbReference>
<dbReference type="GO" id="GO:0008236">
    <property type="term" value="F:serine-type peptidase activity"/>
    <property type="evidence" value="ECO:0007669"/>
    <property type="project" value="InterPro"/>
</dbReference>
<feature type="domain" description="Peptidase S9 prolyl oligopeptidase catalytic" evidence="1">
    <location>
        <begin position="113"/>
        <end position="171"/>
    </location>
</feature>